<dbReference type="Proteomes" id="UP000076715">
    <property type="component" value="Unassembled WGS sequence"/>
</dbReference>
<evidence type="ECO:0000313" key="3">
    <source>
        <dbReference type="Proteomes" id="UP000076715"/>
    </source>
</evidence>
<accession>A0A162ZN34</accession>
<proteinExistence type="predicted"/>
<keyword evidence="1" id="KW-0732">Signal</keyword>
<dbReference type="RefSeq" id="WP_066315957.1">
    <property type="nucleotide sequence ID" value="NZ_LQRT01000024.1"/>
</dbReference>
<feature type="signal peptide" evidence="1">
    <location>
        <begin position="1"/>
        <end position="22"/>
    </location>
</feature>
<organism evidence="2 3">
    <name type="scientific">Aquimarina aggregata</name>
    <dbReference type="NCBI Taxonomy" id="1642818"/>
    <lineage>
        <taxon>Bacteria</taxon>
        <taxon>Pseudomonadati</taxon>
        <taxon>Bacteroidota</taxon>
        <taxon>Flavobacteriia</taxon>
        <taxon>Flavobacteriales</taxon>
        <taxon>Flavobacteriaceae</taxon>
        <taxon>Aquimarina</taxon>
    </lineage>
</organism>
<dbReference type="AlphaFoldDB" id="A0A162ZN34"/>
<reference evidence="2 3" key="1">
    <citation type="submission" date="2016-01" db="EMBL/GenBank/DDBJ databases">
        <title>The draft genome sequence of Aquimarina sp. RZW4-3-2.</title>
        <authorList>
            <person name="Wang Y."/>
        </authorList>
    </citation>
    <scope>NUCLEOTIDE SEQUENCE [LARGE SCALE GENOMIC DNA]</scope>
    <source>
        <strain evidence="2 3">RZW4-3-2</strain>
    </source>
</reference>
<dbReference type="PROSITE" id="PS51257">
    <property type="entry name" value="PROKAR_LIPOPROTEIN"/>
    <property type="match status" value="1"/>
</dbReference>
<dbReference type="EMBL" id="LQRT01000024">
    <property type="protein sequence ID" value="KZS39922.1"/>
    <property type="molecule type" value="Genomic_DNA"/>
</dbReference>
<name>A0A162ZN34_9FLAO</name>
<gene>
    <name evidence="2" type="ORF">AWE51_09775</name>
</gene>
<evidence type="ECO:0008006" key="4">
    <source>
        <dbReference type="Google" id="ProtNLM"/>
    </source>
</evidence>
<protein>
    <recommendedName>
        <fullName evidence="4">Lipocalin-like domain-containing protein</fullName>
    </recommendedName>
</protein>
<sequence>MRTGLKILLLLGLILFVSCSDSDDNPNPIIGGTTNSLWMLGDFEYTGGDASTNISSVTNTGVIAVSTLGQDNANGNYAGSSLSVTYSLNGGGTYTVVTAQELVTILDADPAAKLVVISCTAGTQRVDPLASSKFDSDSASRDTVIVTVDNEGKYHFSTRSSIILNKTIDIGTGIPNAPNVIDFSMDDVFDFLK</sequence>
<keyword evidence="3" id="KW-1185">Reference proteome</keyword>
<comment type="caution">
    <text evidence="2">The sequence shown here is derived from an EMBL/GenBank/DDBJ whole genome shotgun (WGS) entry which is preliminary data.</text>
</comment>
<feature type="chain" id="PRO_5007841327" description="Lipocalin-like domain-containing protein" evidence="1">
    <location>
        <begin position="23"/>
        <end position="193"/>
    </location>
</feature>
<evidence type="ECO:0000313" key="2">
    <source>
        <dbReference type="EMBL" id="KZS39922.1"/>
    </source>
</evidence>
<evidence type="ECO:0000256" key="1">
    <source>
        <dbReference type="SAM" id="SignalP"/>
    </source>
</evidence>